<protein>
    <submittedName>
        <fullName evidence="1">Uncharacterized protein</fullName>
    </submittedName>
</protein>
<evidence type="ECO:0000313" key="1">
    <source>
        <dbReference type="EMBL" id="SFH22374.1"/>
    </source>
</evidence>
<dbReference type="OrthoDB" id="3538861at2"/>
<gene>
    <name evidence="1" type="ORF">SAMN02787118_1646</name>
</gene>
<dbReference type="InterPro" id="IPR046267">
    <property type="entry name" value="DUF6300"/>
</dbReference>
<dbReference type="AlphaFoldDB" id="A0A1I2Y9I9"/>
<dbReference type="Proteomes" id="UP000181942">
    <property type="component" value="Unassembled WGS sequence"/>
</dbReference>
<dbReference type="Pfam" id="PF19817">
    <property type="entry name" value="DUF6300"/>
    <property type="match status" value="1"/>
</dbReference>
<sequence length="109" mass="12088">MVLNVGVTPPCPSCSQQTILLARFPHSWRNNKGGTVSGFREAVLCWVCDRDDSAAAPLVALYEEDGSFPADQLDVFGPLAELWVENRRKTAVDEGLLNEQERLWRGGEL</sequence>
<evidence type="ECO:0000313" key="2">
    <source>
        <dbReference type="Proteomes" id="UP000181942"/>
    </source>
</evidence>
<accession>A0A1I2Y9I9</accession>
<dbReference type="RefSeq" id="WP_075033939.1">
    <property type="nucleotide sequence ID" value="NZ_FONR01000064.1"/>
</dbReference>
<reference evidence="1 2" key="1">
    <citation type="submission" date="2016-10" db="EMBL/GenBank/DDBJ databases">
        <authorList>
            <person name="de Groot N.N."/>
        </authorList>
    </citation>
    <scope>NUCLEOTIDE SEQUENCE [LARGE SCALE GENOMIC DNA]</scope>
    <source>
        <strain evidence="1 2">OK461</strain>
    </source>
</reference>
<organism evidence="1 2">
    <name type="scientific">Streptomyces mirabilis</name>
    <dbReference type="NCBI Taxonomy" id="68239"/>
    <lineage>
        <taxon>Bacteria</taxon>
        <taxon>Bacillati</taxon>
        <taxon>Actinomycetota</taxon>
        <taxon>Actinomycetes</taxon>
        <taxon>Kitasatosporales</taxon>
        <taxon>Streptomycetaceae</taxon>
        <taxon>Streptomyces</taxon>
    </lineage>
</organism>
<name>A0A1I2Y9I9_9ACTN</name>
<dbReference type="EMBL" id="FONR01000064">
    <property type="protein sequence ID" value="SFH22374.1"/>
    <property type="molecule type" value="Genomic_DNA"/>
</dbReference>
<proteinExistence type="predicted"/>